<feature type="transmembrane region" description="Helical" evidence="6">
    <location>
        <begin position="44"/>
        <end position="63"/>
    </location>
</feature>
<feature type="transmembrane region" description="Helical" evidence="6">
    <location>
        <begin position="291"/>
        <end position="311"/>
    </location>
</feature>
<dbReference type="RefSeq" id="WP_248834556.1">
    <property type="nucleotide sequence ID" value="NZ_JAJEQE010000002.1"/>
</dbReference>
<keyword evidence="4 6" id="KW-1133">Transmembrane helix</keyword>
<evidence type="ECO:0000313" key="9">
    <source>
        <dbReference type="Proteomes" id="UP001299235"/>
    </source>
</evidence>
<dbReference type="InterPro" id="IPR026022">
    <property type="entry name" value="PhoU_dom"/>
</dbReference>
<feature type="domain" description="PhoU" evidence="7">
    <location>
        <begin position="364"/>
        <end position="449"/>
    </location>
</feature>
<dbReference type="EMBL" id="JAJEQE010000002">
    <property type="protein sequence ID" value="MCC2147860.1"/>
    <property type="molecule type" value="Genomic_DNA"/>
</dbReference>
<feature type="transmembrane region" description="Helical" evidence="6">
    <location>
        <begin position="117"/>
        <end position="136"/>
    </location>
</feature>
<dbReference type="PANTHER" id="PTHR10010:SF46">
    <property type="entry name" value="SODIUM-DEPENDENT PHOSPHATE TRANSPORT PROTEIN 2B"/>
    <property type="match status" value="1"/>
</dbReference>
<keyword evidence="2" id="KW-1003">Cell membrane</keyword>
<evidence type="ECO:0000313" key="8">
    <source>
        <dbReference type="EMBL" id="MCC2147860.1"/>
    </source>
</evidence>
<dbReference type="PANTHER" id="PTHR10010">
    <property type="entry name" value="SOLUTE CARRIER FAMILY 34 SODIUM PHOSPHATE , MEMBER 2-RELATED"/>
    <property type="match status" value="1"/>
</dbReference>
<evidence type="ECO:0000256" key="6">
    <source>
        <dbReference type="SAM" id="Phobius"/>
    </source>
</evidence>
<reference evidence="8 9" key="1">
    <citation type="submission" date="2021-10" db="EMBL/GenBank/DDBJ databases">
        <title>Anaerobic single-cell dispensing facilitates the cultivation of human gut bacteria.</title>
        <authorList>
            <person name="Afrizal A."/>
        </authorList>
    </citation>
    <scope>NUCLEOTIDE SEQUENCE [LARGE SCALE GENOMIC DNA]</scope>
    <source>
        <strain evidence="8 9">CLA-AA-H246</strain>
    </source>
</reference>
<gene>
    <name evidence="8" type="ORF">LKD42_01110</name>
</gene>
<keyword evidence="9" id="KW-1185">Reference proteome</keyword>
<feature type="transmembrane region" description="Helical" evidence="6">
    <location>
        <begin position="148"/>
        <end position="166"/>
    </location>
</feature>
<feature type="domain" description="PhoU" evidence="7">
    <location>
        <begin position="470"/>
        <end position="553"/>
    </location>
</feature>
<protein>
    <submittedName>
        <fullName evidence="8">Na/Pi cotransporter family protein</fullName>
    </submittedName>
</protein>
<evidence type="ECO:0000256" key="4">
    <source>
        <dbReference type="ARBA" id="ARBA00022989"/>
    </source>
</evidence>
<dbReference type="SUPFAM" id="SSF109755">
    <property type="entry name" value="PhoU-like"/>
    <property type="match status" value="1"/>
</dbReference>
<dbReference type="InterPro" id="IPR038078">
    <property type="entry name" value="PhoU-like_sf"/>
</dbReference>
<evidence type="ECO:0000256" key="2">
    <source>
        <dbReference type="ARBA" id="ARBA00022475"/>
    </source>
</evidence>
<dbReference type="InterPro" id="IPR003841">
    <property type="entry name" value="Na/Pi_transpt"/>
</dbReference>
<dbReference type="Gene3D" id="1.20.58.220">
    <property type="entry name" value="Phosphate transport system protein phou homolog 2, domain 2"/>
    <property type="match status" value="1"/>
</dbReference>
<name>A0ABS8ERV6_9FIRM</name>
<accession>A0ABS8ERV6</accession>
<evidence type="ECO:0000259" key="7">
    <source>
        <dbReference type="Pfam" id="PF01895"/>
    </source>
</evidence>
<keyword evidence="3 6" id="KW-0812">Transmembrane</keyword>
<proteinExistence type="predicted"/>
<evidence type="ECO:0000256" key="1">
    <source>
        <dbReference type="ARBA" id="ARBA00004651"/>
    </source>
</evidence>
<dbReference type="NCBIfam" id="NF037997">
    <property type="entry name" value="Na_Pi_symport"/>
    <property type="match status" value="1"/>
</dbReference>
<feature type="transmembrane region" description="Helical" evidence="6">
    <location>
        <begin position="6"/>
        <end position="23"/>
    </location>
</feature>
<comment type="subcellular location">
    <subcellularLocation>
        <location evidence="1">Cell membrane</location>
        <topology evidence="1">Multi-pass membrane protein</topology>
    </subcellularLocation>
</comment>
<feature type="transmembrane region" description="Helical" evidence="6">
    <location>
        <begin position="83"/>
        <end position="105"/>
    </location>
</feature>
<sequence length="558" mass="60386">MTITDVGNLFMFAGGLGMFLYGMHSMSGGIQKTAGNKMKELLGILTSNHFMAVVVGALVTAIIQSSGATTVMVVGFVNAGIMTLTQAVGVIMGANIGTCITAWIVSLGQLGDAFKAFSPSLYAPLLVGIGAFLIMFSKKAKKQTVGEILVGLGLLFIGLDFMGDAAGDYLHFPIFTRAFELFGSNPILGILIGVIVTAIMQSSSAAVGVLQTLAAAGGVVTASSAMYISLGSNIGSCCTALLSSLGESRNAKRSAVIHLTFNVLGALVWGSGLFVLFQFRPAFGTMGIDSVGISVFHTIFNLVCTVLMTPLRGKLVALSGLLVKGGDEQEQAEQSDDAITLRHLDDRILETPSFAVENAILEVVHMGHIANENMERAFEAVMNYDKEKIEQVYRTEKVINKMEKLITEYLVKISNLSLNEDQHMVVNDLFYSVSDIERVGDHVENIVELMDVKEDGEPITFSEEGRCDLAEIMDLVEKSFVFSISAREKVSMDDANKVVKYEDMVDNLEEELREKHIERLSRQLCNPTSGVAFLDIISNLERISDHAYNLAGYVMSEQ</sequence>
<dbReference type="Proteomes" id="UP001299235">
    <property type="component" value="Unassembled WGS sequence"/>
</dbReference>
<dbReference type="InterPro" id="IPR004633">
    <property type="entry name" value="NaPi_cotrn-rel/YqeW-like"/>
</dbReference>
<dbReference type="Pfam" id="PF01895">
    <property type="entry name" value="PhoU"/>
    <property type="match status" value="2"/>
</dbReference>
<dbReference type="Pfam" id="PF02690">
    <property type="entry name" value="Na_Pi_cotrans"/>
    <property type="match status" value="2"/>
</dbReference>
<evidence type="ECO:0000256" key="5">
    <source>
        <dbReference type="ARBA" id="ARBA00023136"/>
    </source>
</evidence>
<dbReference type="NCBIfam" id="TIGR00704">
    <property type="entry name" value="NaPi_cotrn_rel"/>
    <property type="match status" value="1"/>
</dbReference>
<dbReference type="PRINTS" id="PR00173">
    <property type="entry name" value="EDTRNSPORT"/>
</dbReference>
<keyword evidence="5 6" id="KW-0472">Membrane</keyword>
<feature type="transmembrane region" description="Helical" evidence="6">
    <location>
        <begin position="187"/>
        <end position="213"/>
    </location>
</feature>
<feature type="transmembrane region" description="Helical" evidence="6">
    <location>
        <begin position="255"/>
        <end position="279"/>
    </location>
</feature>
<comment type="caution">
    <text evidence="8">The sequence shown here is derived from an EMBL/GenBank/DDBJ whole genome shotgun (WGS) entry which is preliminary data.</text>
</comment>
<organism evidence="8 9">
    <name type="scientific">Hominisplanchenecus faecis</name>
    <dbReference type="NCBI Taxonomy" id="2885351"/>
    <lineage>
        <taxon>Bacteria</taxon>
        <taxon>Bacillati</taxon>
        <taxon>Bacillota</taxon>
        <taxon>Clostridia</taxon>
        <taxon>Lachnospirales</taxon>
        <taxon>Lachnospiraceae</taxon>
        <taxon>Hominisplanchenecus</taxon>
    </lineage>
</organism>
<evidence type="ECO:0000256" key="3">
    <source>
        <dbReference type="ARBA" id="ARBA00022692"/>
    </source>
</evidence>